<keyword evidence="5" id="KW-0413">Isomerase</keyword>
<evidence type="ECO:0000256" key="4">
    <source>
        <dbReference type="ARBA" id="ARBA00031484"/>
    </source>
</evidence>
<dbReference type="InterPro" id="IPR050280">
    <property type="entry name" value="OMP_Chaperone_SurA"/>
</dbReference>
<dbReference type="AlphaFoldDB" id="A0A0C1QWS0"/>
<evidence type="ECO:0000256" key="3">
    <source>
        <dbReference type="ARBA" id="ARBA00030642"/>
    </source>
</evidence>
<dbReference type="Pfam" id="PF13616">
    <property type="entry name" value="Rotamase_3"/>
    <property type="match status" value="1"/>
</dbReference>
<dbReference type="InterPro" id="IPR000297">
    <property type="entry name" value="PPIase_PpiC"/>
</dbReference>
<dbReference type="Gene3D" id="3.10.50.40">
    <property type="match status" value="1"/>
</dbReference>
<reference evidence="8 9" key="1">
    <citation type="submission" date="2014-11" db="EMBL/GenBank/DDBJ databases">
        <title>A Rickettsiales Symbiont of Amoebae With Ancient Features.</title>
        <authorList>
            <person name="Schulz F."/>
            <person name="Martijn J."/>
            <person name="Wascher F."/>
            <person name="Kostanjsek R."/>
            <person name="Ettema T.J."/>
            <person name="Horn M."/>
        </authorList>
    </citation>
    <scope>NUCLEOTIDE SEQUENCE [LARGE SCALE GENOMIC DNA]</scope>
    <source>
        <strain evidence="8 9">UWC36</strain>
    </source>
</reference>
<dbReference type="GO" id="GO:0003755">
    <property type="term" value="F:peptidyl-prolyl cis-trans isomerase activity"/>
    <property type="evidence" value="ECO:0007669"/>
    <property type="project" value="UniProtKB-KW"/>
</dbReference>
<dbReference type="OrthoDB" id="9791746at2"/>
<dbReference type="Proteomes" id="UP000031258">
    <property type="component" value="Unassembled WGS sequence"/>
</dbReference>
<dbReference type="PROSITE" id="PS50198">
    <property type="entry name" value="PPIC_PPIASE_2"/>
    <property type="match status" value="1"/>
</dbReference>
<organism evidence="8 9">
    <name type="scientific">Candidatus Jidaibacter acanthamoebae</name>
    <dbReference type="NCBI Taxonomy" id="86105"/>
    <lineage>
        <taxon>Bacteria</taxon>
        <taxon>Pseudomonadati</taxon>
        <taxon>Pseudomonadota</taxon>
        <taxon>Alphaproteobacteria</taxon>
        <taxon>Rickettsiales</taxon>
        <taxon>Candidatus Midichloriaceae</taxon>
        <taxon>Candidatus Jidaibacter</taxon>
    </lineage>
</organism>
<dbReference type="Pfam" id="PF13624">
    <property type="entry name" value="SurA_N_3"/>
    <property type="match status" value="1"/>
</dbReference>
<feature type="chain" id="PRO_5002137724" description="Parvulin-like PPIase" evidence="6">
    <location>
        <begin position="19"/>
        <end position="315"/>
    </location>
</feature>
<gene>
    <name evidence="8" type="ORF">NF27_HS00270</name>
</gene>
<keyword evidence="2 6" id="KW-0732">Signal</keyword>
<keyword evidence="9" id="KW-1185">Reference proteome</keyword>
<dbReference type="InterPro" id="IPR046357">
    <property type="entry name" value="PPIase_dom_sf"/>
</dbReference>
<dbReference type="STRING" id="86105.NF27_HS00270"/>
<dbReference type="SUPFAM" id="SSF109998">
    <property type="entry name" value="Triger factor/SurA peptide-binding domain-like"/>
    <property type="match status" value="1"/>
</dbReference>
<evidence type="ECO:0000313" key="9">
    <source>
        <dbReference type="Proteomes" id="UP000031258"/>
    </source>
</evidence>
<comment type="caution">
    <text evidence="8">The sequence shown here is derived from an EMBL/GenBank/DDBJ whole genome shotgun (WGS) entry which is preliminary data.</text>
</comment>
<protein>
    <recommendedName>
        <fullName evidence="1">Parvulin-like PPIase</fullName>
    </recommendedName>
    <alternativeName>
        <fullName evidence="3">Peptidyl-prolyl cis-trans isomerase plp</fullName>
    </alternativeName>
    <alternativeName>
        <fullName evidence="4">Rotamase plp</fullName>
    </alternativeName>
</protein>
<keyword evidence="5" id="KW-0697">Rotamase</keyword>
<feature type="domain" description="PpiC" evidence="7">
    <location>
        <begin position="167"/>
        <end position="264"/>
    </location>
</feature>
<evidence type="ECO:0000256" key="5">
    <source>
        <dbReference type="PROSITE-ProRule" id="PRU00278"/>
    </source>
</evidence>
<evidence type="ECO:0000313" key="8">
    <source>
        <dbReference type="EMBL" id="KIE04440.1"/>
    </source>
</evidence>
<dbReference type="Gene3D" id="1.10.4030.10">
    <property type="entry name" value="Porin chaperone SurA, peptide-binding domain"/>
    <property type="match status" value="1"/>
</dbReference>
<evidence type="ECO:0000256" key="6">
    <source>
        <dbReference type="SAM" id="SignalP"/>
    </source>
</evidence>
<dbReference type="InterPro" id="IPR027304">
    <property type="entry name" value="Trigger_fact/SurA_dom_sf"/>
</dbReference>
<feature type="signal peptide" evidence="6">
    <location>
        <begin position="1"/>
        <end position="18"/>
    </location>
</feature>
<dbReference type="PANTHER" id="PTHR47637:SF1">
    <property type="entry name" value="CHAPERONE SURA"/>
    <property type="match status" value="1"/>
</dbReference>
<sequence length="315" mass="36024">MKKILLFIFIAFYQLSYAAEQAVVAVVNHMPITDLDLNRRIELVVKSNNLPHNPKALEALKFQVLQMLIDEKLFEQEAKKLNIIVDEIDIKRAFHTIAANNNLKISQLDAFLKNSGISQDELENQIKHQLLWSKLIKTQIEPFVVVTEQDIKDSPLLQKAHSTTRYEDRVRLAEIAIFTGTNNIEEAKDLIEQLADQIKNGADFAKLAKNFSQSSSATKSGEIGWFYIKQLSSEFAEAVINLKPGEISEPIIMNDSVYIIKVLDRKTAPQQKEDLPHSNLAKDEELKESLKQRKLDNRVKAYLLKLRNQAFIDLK</sequence>
<dbReference type="RefSeq" id="WP_039458571.1">
    <property type="nucleotide sequence ID" value="NZ_JSWE01000186.1"/>
</dbReference>
<name>A0A0C1QWS0_9RICK</name>
<accession>A0A0C1QWS0</accession>
<dbReference type="EMBL" id="JSWE01000186">
    <property type="protein sequence ID" value="KIE04440.1"/>
    <property type="molecule type" value="Genomic_DNA"/>
</dbReference>
<evidence type="ECO:0000256" key="2">
    <source>
        <dbReference type="ARBA" id="ARBA00022729"/>
    </source>
</evidence>
<dbReference type="SUPFAM" id="SSF54534">
    <property type="entry name" value="FKBP-like"/>
    <property type="match status" value="1"/>
</dbReference>
<proteinExistence type="predicted"/>
<evidence type="ECO:0000259" key="7">
    <source>
        <dbReference type="PROSITE" id="PS50198"/>
    </source>
</evidence>
<evidence type="ECO:0000256" key="1">
    <source>
        <dbReference type="ARBA" id="ARBA00018370"/>
    </source>
</evidence>
<dbReference type="PANTHER" id="PTHR47637">
    <property type="entry name" value="CHAPERONE SURA"/>
    <property type="match status" value="1"/>
</dbReference>